<feature type="domain" description="Transposase IS204/IS1001/IS1096/IS1165 DDE" evidence="1">
    <location>
        <begin position="67"/>
        <end position="304"/>
    </location>
</feature>
<evidence type="ECO:0000259" key="1">
    <source>
        <dbReference type="Pfam" id="PF01610"/>
    </source>
</evidence>
<dbReference type="AlphaFoldDB" id="A0A134AKB5"/>
<dbReference type="PANTHER" id="PTHR33498:SF1">
    <property type="entry name" value="TRANSPOSASE FOR INSERTION SEQUENCE ELEMENT IS1557"/>
    <property type="match status" value="1"/>
</dbReference>
<gene>
    <name evidence="2" type="ORF">HMPREF1863_00324</name>
</gene>
<dbReference type="PANTHER" id="PTHR33498">
    <property type="entry name" value="TRANSPOSASE FOR INSERTION SEQUENCE ELEMENT IS1557"/>
    <property type="match status" value="1"/>
</dbReference>
<sequence>MRFEAPLSFAAKGKQMTKRLIAYVVDAFRDIRSVAELSKEIGISTTSIFRIVACLFVPRKRLPRVFCMDEFKGDSGGSKYQTTLADGEAKEIVDILPTRYSKDLDAYFSSIDREERQGVAIFVSDMCGTFKGVKENFFPKSIHVIDRYHFIRQVHWALENVRKREQKRMTVTERKWFKRSRSLLKKPAQNLTETEKGLVATMLEKSDAIRTAYILKEGFYTYVLSQQNKEAAATALSTWIEEAKKSGLKEWRYCLRAYRNWFDEITNSFNYPWNNGYIEGTHNKIKTVKRVAFGMRNFHHFRTKLLLVCSKDR</sequence>
<dbReference type="NCBIfam" id="NF033550">
    <property type="entry name" value="transpos_ISL3"/>
    <property type="match status" value="1"/>
</dbReference>
<proteinExistence type="predicted"/>
<evidence type="ECO:0000313" key="3">
    <source>
        <dbReference type="Proteomes" id="UP000070442"/>
    </source>
</evidence>
<dbReference type="InterPro" id="IPR002560">
    <property type="entry name" value="Transposase_DDE"/>
</dbReference>
<dbReference type="EMBL" id="LSDG01000006">
    <property type="protein sequence ID" value="KXB68157.1"/>
    <property type="molecule type" value="Genomic_DNA"/>
</dbReference>
<dbReference type="Pfam" id="PF01610">
    <property type="entry name" value="DDE_Tnp_ISL3"/>
    <property type="match status" value="1"/>
</dbReference>
<reference evidence="3" key="1">
    <citation type="submission" date="2016-01" db="EMBL/GenBank/DDBJ databases">
        <authorList>
            <person name="Mitreva M."/>
            <person name="Pepin K.H."/>
            <person name="Mihindukulasuriya K.A."/>
            <person name="Fulton R."/>
            <person name="Fronick C."/>
            <person name="O'Laughlin M."/>
            <person name="Miner T."/>
            <person name="Herter B."/>
            <person name="Rosa B.A."/>
            <person name="Cordes M."/>
            <person name="Tomlinson C."/>
            <person name="Wollam A."/>
            <person name="Palsikar V.B."/>
            <person name="Mardis E.R."/>
            <person name="Wilson R.K."/>
        </authorList>
    </citation>
    <scope>NUCLEOTIDE SEQUENCE [LARGE SCALE GENOMIC DNA]</scope>
    <source>
        <strain evidence="3">DNF00729</strain>
    </source>
</reference>
<evidence type="ECO:0000313" key="2">
    <source>
        <dbReference type="EMBL" id="KXB68157.1"/>
    </source>
</evidence>
<name>A0A134AKB5_9FIRM</name>
<dbReference type="InterPro" id="IPR047951">
    <property type="entry name" value="Transpos_ISL3"/>
</dbReference>
<keyword evidence="3" id="KW-1185">Reference proteome</keyword>
<organism evidence="2 3">
    <name type="scientific">Aedoeadaptatus coxii</name>
    <dbReference type="NCBI Taxonomy" id="755172"/>
    <lineage>
        <taxon>Bacteria</taxon>
        <taxon>Bacillati</taxon>
        <taxon>Bacillota</taxon>
        <taxon>Tissierellia</taxon>
        <taxon>Tissierellales</taxon>
        <taxon>Peptoniphilaceae</taxon>
        <taxon>Aedoeadaptatus</taxon>
    </lineage>
</organism>
<protein>
    <submittedName>
        <fullName evidence="2">Transposase</fullName>
    </submittedName>
</protein>
<dbReference type="PATRIC" id="fig|755172.3.peg.311"/>
<dbReference type="Proteomes" id="UP000070442">
    <property type="component" value="Unassembled WGS sequence"/>
</dbReference>
<accession>A0A134AKB5</accession>
<comment type="caution">
    <text evidence="2">The sequence shown here is derived from an EMBL/GenBank/DDBJ whole genome shotgun (WGS) entry which is preliminary data.</text>
</comment>